<dbReference type="EMBL" id="RJVJ01000001">
    <property type="protein sequence ID" value="ROR46402.1"/>
    <property type="molecule type" value="Genomic_DNA"/>
</dbReference>
<dbReference type="Proteomes" id="UP000267408">
    <property type="component" value="Unassembled WGS sequence"/>
</dbReference>
<evidence type="ECO:0000313" key="8">
    <source>
        <dbReference type="EMBL" id="ROR46402.1"/>
    </source>
</evidence>
<feature type="domain" description="Galactokinase N-terminal" evidence="7">
    <location>
        <begin position="18"/>
        <end position="63"/>
    </location>
</feature>
<name>A0A8G1XGK4_9ACTN</name>
<evidence type="ECO:0000256" key="5">
    <source>
        <dbReference type="SAM" id="MobiDB-lite"/>
    </source>
</evidence>
<reference evidence="8 9" key="1">
    <citation type="submission" date="2018-11" db="EMBL/GenBank/DDBJ databases">
        <title>Sequencing the genomes of 1000 actinobacteria strains.</title>
        <authorList>
            <person name="Klenk H.-P."/>
        </authorList>
    </citation>
    <scope>NUCLEOTIDE SEQUENCE [LARGE SCALE GENOMIC DNA]</scope>
    <source>
        <strain evidence="8 9">DSM 44780</strain>
    </source>
</reference>
<dbReference type="Pfam" id="PF00288">
    <property type="entry name" value="GHMP_kinases_N"/>
    <property type="match status" value="1"/>
</dbReference>
<comment type="similarity">
    <text evidence="1">Belongs to the GHMP kinase family. GalK subfamily.</text>
</comment>
<dbReference type="PANTHER" id="PTHR10457:SF7">
    <property type="entry name" value="GALACTOKINASE-RELATED"/>
    <property type="match status" value="1"/>
</dbReference>
<dbReference type="InterPro" id="IPR019539">
    <property type="entry name" value="GalKase_N"/>
</dbReference>
<keyword evidence="2" id="KW-0547">Nucleotide-binding</keyword>
<dbReference type="GO" id="GO:0005524">
    <property type="term" value="F:ATP binding"/>
    <property type="evidence" value="ECO:0007669"/>
    <property type="project" value="UniProtKB-KW"/>
</dbReference>
<dbReference type="AlphaFoldDB" id="A0A8G1XGK4"/>
<evidence type="ECO:0000256" key="4">
    <source>
        <dbReference type="ARBA" id="ARBA00022840"/>
    </source>
</evidence>
<evidence type="ECO:0000259" key="7">
    <source>
        <dbReference type="Pfam" id="PF10509"/>
    </source>
</evidence>
<dbReference type="InterPro" id="IPR014721">
    <property type="entry name" value="Ribsml_uS5_D2-typ_fold_subgr"/>
</dbReference>
<dbReference type="GO" id="GO:0004335">
    <property type="term" value="F:galactokinase activity"/>
    <property type="evidence" value="ECO:0007669"/>
    <property type="project" value="InterPro"/>
</dbReference>
<dbReference type="InterPro" id="IPR006204">
    <property type="entry name" value="GHMP_kinase_N_dom"/>
</dbReference>
<keyword evidence="3 8" id="KW-0418">Kinase</keyword>
<dbReference type="InterPro" id="IPR006206">
    <property type="entry name" value="Mevalonate/galactokinase"/>
</dbReference>
<protein>
    <submittedName>
        <fullName evidence="8">Galactokinase</fullName>
    </submittedName>
</protein>
<organism evidence="8 9">
    <name type="scientific">Kitasatospora cineracea</name>
    <dbReference type="NCBI Taxonomy" id="88074"/>
    <lineage>
        <taxon>Bacteria</taxon>
        <taxon>Bacillati</taxon>
        <taxon>Actinomycetota</taxon>
        <taxon>Actinomycetes</taxon>
        <taxon>Kitasatosporales</taxon>
        <taxon>Streptomycetaceae</taxon>
        <taxon>Kitasatospora</taxon>
    </lineage>
</organism>
<evidence type="ECO:0000256" key="3">
    <source>
        <dbReference type="ARBA" id="ARBA00022777"/>
    </source>
</evidence>
<dbReference type="Gene3D" id="3.30.230.10">
    <property type="match status" value="1"/>
</dbReference>
<comment type="caution">
    <text evidence="8">The sequence shown here is derived from an EMBL/GenBank/DDBJ whole genome shotgun (WGS) entry which is preliminary data.</text>
</comment>
<dbReference type="InterPro" id="IPR036554">
    <property type="entry name" value="GHMP_kinase_C_sf"/>
</dbReference>
<dbReference type="Gene3D" id="3.30.70.890">
    <property type="entry name" value="GHMP kinase, C-terminal domain"/>
    <property type="match status" value="1"/>
</dbReference>
<keyword evidence="4" id="KW-0067">ATP-binding</keyword>
<feature type="region of interest" description="Disordered" evidence="5">
    <location>
        <begin position="363"/>
        <end position="387"/>
    </location>
</feature>
<dbReference type="PIRSF" id="PIRSF000530">
    <property type="entry name" value="Galactokinase"/>
    <property type="match status" value="1"/>
</dbReference>
<evidence type="ECO:0000313" key="9">
    <source>
        <dbReference type="Proteomes" id="UP000267408"/>
    </source>
</evidence>
<evidence type="ECO:0000256" key="2">
    <source>
        <dbReference type="ARBA" id="ARBA00022741"/>
    </source>
</evidence>
<proteinExistence type="inferred from homology"/>
<dbReference type="GO" id="GO:0005829">
    <property type="term" value="C:cytosol"/>
    <property type="evidence" value="ECO:0007669"/>
    <property type="project" value="TreeGrafter"/>
</dbReference>
<dbReference type="InterPro" id="IPR000705">
    <property type="entry name" value="Galactokinase"/>
</dbReference>
<feature type="domain" description="GHMP kinase N-terminal" evidence="6">
    <location>
        <begin position="104"/>
        <end position="166"/>
    </location>
</feature>
<dbReference type="SUPFAM" id="SSF54211">
    <property type="entry name" value="Ribosomal protein S5 domain 2-like"/>
    <property type="match status" value="1"/>
</dbReference>
<dbReference type="Pfam" id="PF10509">
    <property type="entry name" value="GalKase_gal_bdg"/>
    <property type="match status" value="1"/>
</dbReference>
<evidence type="ECO:0000256" key="1">
    <source>
        <dbReference type="ARBA" id="ARBA00006566"/>
    </source>
</evidence>
<dbReference type="PRINTS" id="PR00959">
    <property type="entry name" value="MEVGALKINASE"/>
</dbReference>
<dbReference type="InterPro" id="IPR020568">
    <property type="entry name" value="Ribosomal_Su5_D2-typ_SF"/>
</dbReference>
<keyword evidence="3 8" id="KW-0808">Transferase</keyword>
<dbReference type="SUPFAM" id="SSF55060">
    <property type="entry name" value="GHMP Kinase, C-terminal domain"/>
    <property type="match status" value="1"/>
</dbReference>
<sequence length="387" mass="39892">MHPTGAGGPPTPFLRDDLFARRPPAGLWSAPARVGLLGEPTGHNGGFALRIALPQNVRAAVRPHADGVLRVHNARYGGTVILRIAKLRPDHAHGPARHVAALVHALRGSGCPVEGADVSLDGDLPAGPGPMPSGALCSALALAFNDLYGLGLDRTRLARLAQYAAHGSGRDPDESVDRLAAFAFAPGHALLLDTRRGTTRPLPLAPAAAGLQLLVVEVRAAADGSDGVQARWRATSGRAAQLLGLPALRDLAPGRLPAALGELPPRLRGPVHHAVTENTRVLQAAALLDEGRPAALGPLLTGSHYSLRDHCGISRPEATLAVEAALEAGALGARLADHGTGGKVVVLTPGVLARSVTSRLRQSFARAGHPAPRITTGTPAAGARRLH</sequence>
<dbReference type="PANTHER" id="PTHR10457">
    <property type="entry name" value="MEVALONATE KINASE/GALACTOKINASE"/>
    <property type="match status" value="1"/>
</dbReference>
<gene>
    <name evidence="8" type="ORF">EDD39_4671</name>
</gene>
<evidence type="ECO:0000259" key="6">
    <source>
        <dbReference type="Pfam" id="PF00288"/>
    </source>
</evidence>
<dbReference type="GO" id="GO:0006012">
    <property type="term" value="P:galactose metabolic process"/>
    <property type="evidence" value="ECO:0007669"/>
    <property type="project" value="InterPro"/>
</dbReference>
<dbReference type="PRINTS" id="PR00473">
    <property type="entry name" value="GALCTOKINASE"/>
</dbReference>
<accession>A0A8G1XGK4</accession>